<gene>
    <name evidence="2" type="ORF">BT96DRAFT_1023743</name>
</gene>
<feature type="region of interest" description="Disordered" evidence="1">
    <location>
        <begin position="242"/>
        <end position="268"/>
    </location>
</feature>
<accession>A0A6A4H1P4</accession>
<evidence type="ECO:0000313" key="3">
    <source>
        <dbReference type="Proteomes" id="UP000799118"/>
    </source>
</evidence>
<evidence type="ECO:0000256" key="1">
    <source>
        <dbReference type="SAM" id="MobiDB-lite"/>
    </source>
</evidence>
<evidence type="ECO:0000313" key="2">
    <source>
        <dbReference type="EMBL" id="KAE9392102.1"/>
    </source>
</evidence>
<reference evidence="2" key="1">
    <citation type="journal article" date="2019" name="Environ. Microbiol.">
        <title>Fungal ecological strategies reflected in gene transcription - a case study of two litter decomposers.</title>
        <authorList>
            <person name="Barbi F."/>
            <person name="Kohler A."/>
            <person name="Barry K."/>
            <person name="Baskaran P."/>
            <person name="Daum C."/>
            <person name="Fauchery L."/>
            <person name="Ihrmark K."/>
            <person name="Kuo A."/>
            <person name="LaButti K."/>
            <person name="Lipzen A."/>
            <person name="Morin E."/>
            <person name="Grigoriev I.V."/>
            <person name="Henrissat B."/>
            <person name="Lindahl B."/>
            <person name="Martin F."/>
        </authorList>
    </citation>
    <scope>NUCLEOTIDE SEQUENCE</scope>
    <source>
        <strain evidence="2">JB14</strain>
    </source>
</reference>
<dbReference type="Proteomes" id="UP000799118">
    <property type="component" value="Unassembled WGS sequence"/>
</dbReference>
<sequence>MPETLVKGIFDTSELHKAMTEGFKNSIRHHPSTVSAATCRAHLGSLEATDSKVGRSRSRHSDILFSQIAVKAIETSIETLIAHLAIDETKKSIKLRVTSFFVHVGREDAAFSCENIKPMLHLYMEEFSHIFQRCSPVPDDFDGSPQSAIRRTEGFRIPAFRRETPSQTDGAALVVRRSQRLASRPVKASSTAGRQAFSFRKIGEIPVTPTKGRKKATQDALEHPTKRRRLADVSNFLTPSQSISTVLPSQKPANDESISAAPLKTRKQRARERVKRLFGVVDENAVSNGTRSRSKA</sequence>
<dbReference type="AlphaFoldDB" id="A0A6A4H1P4"/>
<proteinExistence type="predicted"/>
<organism evidence="2 3">
    <name type="scientific">Gymnopus androsaceus JB14</name>
    <dbReference type="NCBI Taxonomy" id="1447944"/>
    <lineage>
        <taxon>Eukaryota</taxon>
        <taxon>Fungi</taxon>
        <taxon>Dikarya</taxon>
        <taxon>Basidiomycota</taxon>
        <taxon>Agaricomycotina</taxon>
        <taxon>Agaricomycetes</taxon>
        <taxon>Agaricomycetidae</taxon>
        <taxon>Agaricales</taxon>
        <taxon>Marasmiineae</taxon>
        <taxon>Omphalotaceae</taxon>
        <taxon>Gymnopus</taxon>
    </lineage>
</organism>
<feature type="compositionally biased region" description="Polar residues" evidence="1">
    <location>
        <begin position="242"/>
        <end position="252"/>
    </location>
</feature>
<dbReference type="EMBL" id="ML769604">
    <property type="protein sequence ID" value="KAE9392102.1"/>
    <property type="molecule type" value="Genomic_DNA"/>
</dbReference>
<name>A0A6A4H1P4_9AGAR</name>
<keyword evidence="3" id="KW-1185">Reference proteome</keyword>
<protein>
    <submittedName>
        <fullName evidence="2">Uncharacterized protein</fullName>
    </submittedName>
</protein>